<keyword evidence="6" id="KW-1185">Reference proteome</keyword>
<protein>
    <recommendedName>
        <fullName evidence="4">Prohead serine protease domain-containing protein</fullName>
    </recommendedName>
</protein>
<keyword evidence="1" id="KW-1188">Viral release from host cell</keyword>
<dbReference type="Pfam" id="PF04586">
    <property type="entry name" value="Peptidase_S78"/>
    <property type="match status" value="1"/>
</dbReference>
<dbReference type="NCBIfam" id="TIGR01543">
    <property type="entry name" value="proheadase_HK97"/>
    <property type="match status" value="1"/>
</dbReference>
<name>A0A4R3NUU7_9HYPH</name>
<feature type="domain" description="Prohead serine protease" evidence="4">
    <location>
        <begin position="15"/>
        <end position="166"/>
    </location>
</feature>
<proteinExistence type="predicted"/>
<dbReference type="OrthoDB" id="9804926at2"/>
<dbReference type="GO" id="GO:0006508">
    <property type="term" value="P:proteolysis"/>
    <property type="evidence" value="ECO:0007669"/>
    <property type="project" value="UniProtKB-KW"/>
</dbReference>
<dbReference type="Proteomes" id="UP000295097">
    <property type="component" value="Unassembled WGS sequence"/>
</dbReference>
<evidence type="ECO:0000259" key="4">
    <source>
        <dbReference type="Pfam" id="PF04586"/>
    </source>
</evidence>
<sequence length="195" mass="21763">MTLIKRAVARRPEIRADGETKTAVGYAALFNSDADIGGLFVERIAPGAFTETLKRDDIRALIDHDPGRVIGRTSAQTLRLTEDDKGLRVEIDLPDTTDGRDLAVLLERGDISGMSFGFHVVKQEWDETAEPWKRTIIAADLMEVSAVAFPAYDDTQLAMRDLEAAKNERARHNFHAAARRLRMKTTLDLRSRSKA</sequence>
<dbReference type="RefSeq" id="WP_132308855.1">
    <property type="nucleotide sequence ID" value="NZ_SMAR01000004.1"/>
</dbReference>
<evidence type="ECO:0000256" key="2">
    <source>
        <dbReference type="ARBA" id="ARBA00022670"/>
    </source>
</evidence>
<evidence type="ECO:0000256" key="3">
    <source>
        <dbReference type="ARBA" id="ARBA00022801"/>
    </source>
</evidence>
<evidence type="ECO:0000313" key="5">
    <source>
        <dbReference type="EMBL" id="TCT42772.1"/>
    </source>
</evidence>
<reference evidence="5 6" key="1">
    <citation type="submission" date="2019-03" db="EMBL/GenBank/DDBJ databases">
        <title>Freshwater and sediment microbial communities from various areas in North America, analyzing microbe dynamics in response to fracking.</title>
        <authorList>
            <person name="Lamendella R."/>
        </authorList>
    </citation>
    <scope>NUCLEOTIDE SEQUENCE [LARGE SCALE GENOMIC DNA]</scope>
    <source>
        <strain evidence="5 6">175.2</strain>
    </source>
</reference>
<evidence type="ECO:0000256" key="1">
    <source>
        <dbReference type="ARBA" id="ARBA00022612"/>
    </source>
</evidence>
<dbReference type="InterPro" id="IPR054613">
    <property type="entry name" value="Peptidase_S78_dom"/>
</dbReference>
<comment type="caution">
    <text evidence="5">The sequence shown here is derived from an EMBL/GenBank/DDBJ whole genome shotgun (WGS) entry which is preliminary data.</text>
</comment>
<keyword evidence="2" id="KW-0645">Protease</keyword>
<accession>A0A4R3NUU7</accession>
<evidence type="ECO:0000313" key="6">
    <source>
        <dbReference type="Proteomes" id="UP000295097"/>
    </source>
</evidence>
<dbReference type="AlphaFoldDB" id="A0A4R3NUU7"/>
<keyword evidence="3" id="KW-0378">Hydrolase</keyword>
<gene>
    <name evidence="5" type="ORF">EDC90_100473</name>
</gene>
<dbReference type="GO" id="GO:0008233">
    <property type="term" value="F:peptidase activity"/>
    <property type="evidence" value="ECO:0007669"/>
    <property type="project" value="UniProtKB-KW"/>
</dbReference>
<dbReference type="InterPro" id="IPR006433">
    <property type="entry name" value="Prohead_protease"/>
</dbReference>
<dbReference type="EMBL" id="SMAR01000004">
    <property type="protein sequence ID" value="TCT42772.1"/>
    <property type="molecule type" value="Genomic_DNA"/>
</dbReference>
<organism evidence="5 6">
    <name type="scientific">Martelella mediterranea</name>
    <dbReference type="NCBI Taxonomy" id="293089"/>
    <lineage>
        <taxon>Bacteria</taxon>
        <taxon>Pseudomonadati</taxon>
        <taxon>Pseudomonadota</taxon>
        <taxon>Alphaproteobacteria</taxon>
        <taxon>Hyphomicrobiales</taxon>
        <taxon>Aurantimonadaceae</taxon>
        <taxon>Martelella</taxon>
    </lineage>
</organism>